<comment type="caution">
    <text evidence="8">The sequence shown here is derived from an EMBL/GenBank/DDBJ whole genome shotgun (WGS) entry which is preliminary data.</text>
</comment>
<keyword evidence="5 6" id="KW-0472">Membrane</keyword>
<feature type="transmembrane region" description="Helical" evidence="6">
    <location>
        <begin position="47"/>
        <end position="65"/>
    </location>
</feature>
<keyword evidence="4 6" id="KW-1133">Transmembrane helix</keyword>
<dbReference type="SUPFAM" id="SSF103473">
    <property type="entry name" value="MFS general substrate transporter"/>
    <property type="match status" value="1"/>
</dbReference>
<dbReference type="InterPro" id="IPR036259">
    <property type="entry name" value="MFS_trans_sf"/>
</dbReference>
<dbReference type="GO" id="GO:0022857">
    <property type="term" value="F:transmembrane transporter activity"/>
    <property type="evidence" value="ECO:0007669"/>
    <property type="project" value="InterPro"/>
</dbReference>
<dbReference type="InterPro" id="IPR011701">
    <property type="entry name" value="MFS"/>
</dbReference>
<dbReference type="InterPro" id="IPR020846">
    <property type="entry name" value="MFS_dom"/>
</dbReference>
<dbReference type="PANTHER" id="PTHR23513">
    <property type="entry name" value="INTEGRAL MEMBRANE EFFLUX PROTEIN-RELATED"/>
    <property type="match status" value="1"/>
</dbReference>
<protein>
    <recommendedName>
        <fullName evidence="7">Major facilitator superfamily (MFS) profile domain-containing protein</fullName>
    </recommendedName>
</protein>
<feature type="transmembrane region" description="Helical" evidence="6">
    <location>
        <begin position="113"/>
        <end position="134"/>
    </location>
</feature>
<evidence type="ECO:0000256" key="3">
    <source>
        <dbReference type="ARBA" id="ARBA00022692"/>
    </source>
</evidence>
<evidence type="ECO:0000256" key="1">
    <source>
        <dbReference type="ARBA" id="ARBA00004651"/>
    </source>
</evidence>
<dbReference type="Proteomes" id="UP000228812">
    <property type="component" value="Unassembled WGS sequence"/>
</dbReference>
<dbReference type="Gene3D" id="1.20.1250.20">
    <property type="entry name" value="MFS general substrate transporter like domains"/>
    <property type="match status" value="1"/>
</dbReference>
<evidence type="ECO:0000256" key="5">
    <source>
        <dbReference type="ARBA" id="ARBA00023136"/>
    </source>
</evidence>
<dbReference type="GO" id="GO:0005886">
    <property type="term" value="C:plasma membrane"/>
    <property type="evidence" value="ECO:0007669"/>
    <property type="project" value="UniProtKB-SubCell"/>
</dbReference>
<evidence type="ECO:0000256" key="2">
    <source>
        <dbReference type="ARBA" id="ARBA00022475"/>
    </source>
</evidence>
<organism evidence="8 9">
    <name type="scientific">Candidatus Jorgensenbacteria bacterium CG23_combo_of_CG06-09_8_20_14_all_54_14</name>
    <dbReference type="NCBI Taxonomy" id="1974595"/>
    <lineage>
        <taxon>Bacteria</taxon>
        <taxon>Candidatus Joergenseniibacteriota</taxon>
    </lineage>
</organism>
<feature type="transmembrane region" description="Helical" evidence="6">
    <location>
        <begin position="21"/>
        <end position="41"/>
    </location>
</feature>
<dbReference type="PROSITE" id="PS50850">
    <property type="entry name" value="MFS"/>
    <property type="match status" value="1"/>
</dbReference>
<feature type="transmembrane region" description="Helical" evidence="6">
    <location>
        <begin position="179"/>
        <end position="201"/>
    </location>
</feature>
<feature type="transmembrane region" description="Helical" evidence="6">
    <location>
        <begin position="86"/>
        <end position="107"/>
    </location>
</feature>
<sequence>MHIRIDLKLPEVRVNRVIRSFIAADLLLWGGWGLVNPVFALFVVDRIAGATAATVGVAVAVYWLVRSLVQVPVAMFIDRHKGEKDDFFTLIAGLVLAGFAAMAFPLAVSVRGLIAVAFLQGVAFGLYIPAWSAMFSRHLDKEHYAFDWSLDNTTLGIASGIAAAAGGAAVSFFGFNAIFILAGVFSFASALLLVMVPNLIFPGGRDGACETPFIRDHTPAGTPH</sequence>
<evidence type="ECO:0000256" key="4">
    <source>
        <dbReference type="ARBA" id="ARBA00022989"/>
    </source>
</evidence>
<reference evidence="8 9" key="1">
    <citation type="submission" date="2017-09" db="EMBL/GenBank/DDBJ databases">
        <title>Depth-based differentiation of microbial function through sediment-hosted aquifers and enrichment of novel symbionts in the deep terrestrial subsurface.</title>
        <authorList>
            <person name="Probst A.J."/>
            <person name="Ladd B."/>
            <person name="Jarett J.K."/>
            <person name="Geller-Mcgrath D.E."/>
            <person name="Sieber C.M."/>
            <person name="Emerson J.B."/>
            <person name="Anantharaman K."/>
            <person name="Thomas B.C."/>
            <person name="Malmstrom R."/>
            <person name="Stieglmeier M."/>
            <person name="Klingl A."/>
            <person name="Woyke T."/>
            <person name="Ryan C.M."/>
            <person name="Banfield J.F."/>
        </authorList>
    </citation>
    <scope>NUCLEOTIDE SEQUENCE [LARGE SCALE GENOMIC DNA]</scope>
    <source>
        <strain evidence="8">CG23_combo_of_CG06-09_8_20_14_all_54_14</strain>
    </source>
</reference>
<keyword evidence="2" id="KW-1003">Cell membrane</keyword>
<evidence type="ECO:0000313" key="8">
    <source>
        <dbReference type="EMBL" id="PIP30004.1"/>
    </source>
</evidence>
<gene>
    <name evidence="8" type="ORF">COX26_01065</name>
</gene>
<name>A0A2G9ZA48_9BACT</name>
<dbReference type="PANTHER" id="PTHR23513:SF11">
    <property type="entry name" value="STAPHYLOFERRIN A TRANSPORTER"/>
    <property type="match status" value="1"/>
</dbReference>
<feature type="transmembrane region" description="Helical" evidence="6">
    <location>
        <begin position="155"/>
        <end position="173"/>
    </location>
</feature>
<evidence type="ECO:0000259" key="7">
    <source>
        <dbReference type="PROSITE" id="PS50850"/>
    </source>
</evidence>
<feature type="domain" description="Major facilitator superfamily (MFS) profile" evidence="7">
    <location>
        <begin position="17"/>
        <end position="224"/>
    </location>
</feature>
<proteinExistence type="predicted"/>
<dbReference type="EMBL" id="PCRZ01000019">
    <property type="protein sequence ID" value="PIP30004.1"/>
    <property type="molecule type" value="Genomic_DNA"/>
</dbReference>
<evidence type="ECO:0000256" key="6">
    <source>
        <dbReference type="SAM" id="Phobius"/>
    </source>
</evidence>
<accession>A0A2G9ZA48</accession>
<dbReference type="AlphaFoldDB" id="A0A2G9ZA48"/>
<dbReference type="Pfam" id="PF07690">
    <property type="entry name" value="MFS_1"/>
    <property type="match status" value="1"/>
</dbReference>
<keyword evidence="3 6" id="KW-0812">Transmembrane</keyword>
<comment type="subcellular location">
    <subcellularLocation>
        <location evidence="1">Cell membrane</location>
        <topology evidence="1">Multi-pass membrane protein</topology>
    </subcellularLocation>
</comment>
<evidence type="ECO:0000313" key="9">
    <source>
        <dbReference type="Proteomes" id="UP000228812"/>
    </source>
</evidence>